<comment type="subcellular location">
    <subcellularLocation>
        <location evidence="1">Cytoplasm</location>
    </subcellularLocation>
    <subcellularLocation>
        <location evidence="1">Nucleus</location>
    </subcellularLocation>
</comment>
<dbReference type="InterPro" id="IPR048899">
    <property type="entry name" value="NMD_SH3"/>
</dbReference>
<dbReference type="GO" id="GO:0015031">
    <property type="term" value="P:protein transport"/>
    <property type="evidence" value="ECO:0007669"/>
    <property type="project" value="UniProtKB-KW"/>
</dbReference>
<dbReference type="GO" id="GO:0043023">
    <property type="term" value="F:ribosomal large subunit binding"/>
    <property type="evidence" value="ECO:0007669"/>
    <property type="project" value="EnsemblFungi"/>
</dbReference>
<dbReference type="Pfam" id="PF04981">
    <property type="entry name" value="NMD3"/>
    <property type="match status" value="1"/>
</dbReference>
<dbReference type="InterPro" id="IPR007064">
    <property type="entry name" value="Nmd3_N"/>
</dbReference>
<dbReference type="STRING" id="948595.L2GT20"/>
<keyword evidence="5" id="KW-1185">Reference proteome</keyword>
<comment type="function">
    <text evidence="1">Acts as an adapter for the XPO1/CRM1-mediated export of the 60S ribosomal subunit.</text>
</comment>
<evidence type="ECO:0000259" key="3">
    <source>
        <dbReference type="Pfam" id="PF21193"/>
    </source>
</evidence>
<dbReference type="GO" id="GO:0070180">
    <property type="term" value="F:large ribosomal subunit rRNA binding"/>
    <property type="evidence" value="ECO:0007669"/>
    <property type="project" value="EnsemblFungi"/>
</dbReference>
<dbReference type="InParanoid" id="L2GT20"/>
<protein>
    <recommendedName>
        <fullName evidence="1">60S ribosomal export protein NMD3</fullName>
    </recommendedName>
</protein>
<dbReference type="GO" id="GO:0005829">
    <property type="term" value="C:cytosol"/>
    <property type="evidence" value="ECO:0007669"/>
    <property type="project" value="EnsemblFungi"/>
</dbReference>
<accession>L2GT20</accession>
<dbReference type="GO" id="GO:0000055">
    <property type="term" value="P:ribosomal large subunit export from nucleus"/>
    <property type="evidence" value="ECO:0007669"/>
    <property type="project" value="EnsemblFungi"/>
</dbReference>
<dbReference type="HOGENOM" id="CLU_027444_4_0_1"/>
<dbReference type="RefSeq" id="XP_008074755.1">
    <property type="nucleotide sequence ID" value="XM_008076564.1"/>
</dbReference>
<keyword evidence="1" id="KW-0963">Cytoplasm</keyword>
<keyword evidence="1" id="KW-0813">Transport</keyword>
<feature type="domain" description="Nmd3 N-terminal" evidence="2">
    <location>
        <begin position="18"/>
        <end position="240"/>
    </location>
</feature>
<dbReference type="PANTHER" id="PTHR12746">
    <property type="entry name" value="NONSENSE-MEDIATED MRNA DECAY PROTEIN 3"/>
    <property type="match status" value="1"/>
</dbReference>
<dbReference type="Proteomes" id="UP000011081">
    <property type="component" value="Unassembled WGS sequence"/>
</dbReference>
<comment type="similarity">
    <text evidence="1">Belongs to the NMD3 family.</text>
</comment>
<evidence type="ECO:0000256" key="1">
    <source>
        <dbReference type="RuleBase" id="RU364108"/>
    </source>
</evidence>
<evidence type="ECO:0000313" key="4">
    <source>
        <dbReference type="EMBL" id="ELA46779.1"/>
    </source>
</evidence>
<dbReference type="VEuPathDB" id="MicrosporidiaDB:VCUG_01738"/>
<dbReference type="FunCoup" id="L2GT20">
    <property type="interactions" value="271"/>
</dbReference>
<dbReference type="GeneID" id="19879611"/>
<feature type="domain" description="60S ribosomal export protein NMD3 SH3" evidence="3">
    <location>
        <begin position="243"/>
        <end position="289"/>
    </location>
</feature>
<sequence length="444" mass="52486">MDLNDNEKYEECKYSISCCKCGISILPNCLNMCTRCRSAEIDITEGIKLSYAVESCKKCNRYLLPPKKWIVLENETDLLSFLLLRHKEIRNLNIVDSGFKKTEEHSRRIILELEIAKDELRCNIDVVFKIRNKQCPDCDKMEAKQYWTSIVQIRQRSKSKRTFLYLEQSILKHKMYKKCTNIKERKDGIDFYYLDRHSACEMVNFLEGAIGTKLLVSNRLMTEDRNNNKMKYKFSYSVEIFPLCKDDLVVLSEEFAKKRNISRLMLVLKVSRRITLVDPVSSKTIDITNKCFWSNRECFNVVMTSKDLTLFRVTEVERDYRQAFGTVETDKWGFKSVDCFVTREYNNDVHCKSHLGSILNEDDEIYGYDLGNCNLHFIDRDLFKAILVRKNYKNLNLSVNTERERDREYEFFLEDVFEDDDLKKNVDLYDRTAKVVANLDTMKL</sequence>
<dbReference type="AlphaFoldDB" id="L2GT20"/>
<evidence type="ECO:0000259" key="2">
    <source>
        <dbReference type="Pfam" id="PF04981"/>
    </source>
</evidence>
<name>L2GT20_VAVCU</name>
<dbReference type="GO" id="GO:0030674">
    <property type="term" value="F:protein-macromolecule adaptor activity"/>
    <property type="evidence" value="ECO:0007669"/>
    <property type="project" value="EnsemblFungi"/>
</dbReference>
<dbReference type="PANTHER" id="PTHR12746:SF2">
    <property type="entry name" value="60S RIBOSOMAL EXPORT PROTEIN NMD3"/>
    <property type="match status" value="1"/>
</dbReference>
<dbReference type="GO" id="GO:0005634">
    <property type="term" value="C:nucleus"/>
    <property type="evidence" value="ECO:0007669"/>
    <property type="project" value="UniProtKB-SubCell"/>
</dbReference>
<keyword evidence="1" id="KW-0539">Nucleus</keyword>
<dbReference type="Pfam" id="PF21193">
    <property type="entry name" value="NMD_SH3"/>
    <property type="match status" value="1"/>
</dbReference>
<dbReference type="OMA" id="YHNNTWR"/>
<dbReference type="OrthoDB" id="203821at2759"/>
<proteinExistence type="inferred from homology"/>
<dbReference type="EMBL" id="GL877433">
    <property type="protein sequence ID" value="ELA46779.1"/>
    <property type="molecule type" value="Genomic_DNA"/>
</dbReference>
<keyword evidence="1" id="KW-0653">Protein transport</keyword>
<gene>
    <name evidence="4" type="ORF">VCUG_01738</name>
</gene>
<organism evidence="4 5">
    <name type="scientific">Vavraia culicis (isolate floridensis)</name>
    <name type="common">Microsporidian parasite</name>
    <dbReference type="NCBI Taxonomy" id="948595"/>
    <lineage>
        <taxon>Eukaryota</taxon>
        <taxon>Fungi</taxon>
        <taxon>Fungi incertae sedis</taxon>
        <taxon>Microsporidia</taxon>
        <taxon>Pleistophoridae</taxon>
        <taxon>Vavraia</taxon>
    </lineage>
</organism>
<evidence type="ECO:0000313" key="5">
    <source>
        <dbReference type="Proteomes" id="UP000011081"/>
    </source>
</evidence>
<reference evidence="5" key="1">
    <citation type="submission" date="2011-03" db="EMBL/GenBank/DDBJ databases">
        <title>The genome sequence of Vavraia culicis strain floridensis.</title>
        <authorList>
            <consortium name="The Broad Institute Genome Sequencing Platform"/>
            <person name="Cuomo C."/>
            <person name="Becnel J."/>
            <person name="Sanscrainte N."/>
            <person name="Young S.K."/>
            <person name="Zeng Q."/>
            <person name="Gargeya S."/>
            <person name="Fitzgerald M."/>
            <person name="Haas B."/>
            <person name="Abouelleil A."/>
            <person name="Alvarado L."/>
            <person name="Arachchi H.M."/>
            <person name="Berlin A."/>
            <person name="Chapman S.B."/>
            <person name="Gearin G."/>
            <person name="Goldberg J."/>
            <person name="Griggs A."/>
            <person name="Gujja S."/>
            <person name="Hansen M."/>
            <person name="Heiman D."/>
            <person name="Howarth C."/>
            <person name="Larimer J."/>
            <person name="Lui A."/>
            <person name="MacDonald P.J.P."/>
            <person name="McCowen C."/>
            <person name="Montmayeur A."/>
            <person name="Murphy C."/>
            <person name="Neiman D."/>
            <person name="Pearson M."/>
            <person name="Priest M."/>
            <person name="Roberts A."/>
            <person name="Saif S."/>
            <person name="Shea T."/>
            <person name="Sisk P."/>
            <person name="Stolte C."/>
            <person name="Sykes S."/>
            <person name="Wortman J."/>
            <person name="Nusbaum C."/>
            <person name="Birren B."/>
        </authorList>
    </citation>
    <scope>NUCLEOTIDE SEQUENCE [LARGE SCALE GENOMIC DNA]</scope>
    <source>
        <strain evidence="5">floridensis</strain>
    </source>
</reference>
<dbReference type="InterPro" id="IPR039768">
    <property type="entry name" value="Nmd3"/>
</dbReference>